<feature type="compositionally biased region" description="Basic and acidic residues" evidence="7">
    <location>
        <begin position="46"/>
        <end position="71"/>
    </location>
</feature>
<feature type="compositionally biased region" description="Basic and acidic residues" evidence="7">
    <location>
        <begin position="1039"/>
        <end position="1051"/>
    </location>
</feature>
<feature type="compositionally biased region" description="Basic residues" evidence="7">
    <location>
        <begin position="605"/>
        <end position="622"/>
    </location>
</feature>
<dbReference type="InterPro" id="IPR037185">
    <property type="entry name" value="EmrE-like"/>
</dbReference>
<dbReference type="Proteomes" id="UP000559256">
    <property type="component" value="Unassembled WGS sequence"/>
</dbReference>
<keyword evidence="6 8" id="KW-0472">Membrane</keyword>
<feature type="compositionally biased region" description="Low complexity" evidence="7">
    <location>
        <begin position="939"/>
        <end position="964"/>
    </location>
</feature>
<keyword evidence="5 8" id="KW-1133">Transmembrane helix</keyword>
<comment type="caution">
    <text evidence="10">The sequence shown here is derived from an EMBL/GenBank/DDBJ whole genome shotgun (WGS) entry which is preliminary data.</text>
</comment>
<feature type="transmembrane region" description="Helical" evidence="8">
    <location>
        <begin position="1493"/>
        <end position="1515"/>
    </location>
</feature>
<dbReference type="InterPro" id="IPR012965">
    <property type="entry name" value="Msb1/Mug8_dom"/>
</dbReference>
<evidence type="ECO:0000256" key="6">
    <source>
        <dbReference type="ARBA" id="ARBA00023136"/>
    </source>
</evidence>
<dbReference type="Gene3D" id="1.10.555.10">
    <property type="entry name" value="Rho GTPase activation protein"/>
    <property type="match status" value="1"/>
</dbReference>
<dbReference type="InterPro" id="IPR008936">
    <property type="entry name" value="Rho_GTPase_activation_prot"/>
</dbReference>
<dbReference type="GO" id="GO:0000139">
    <property type="term" value="C:Golgi membrane"/>
    <property type="evidence" value="ECO:0007669"/>
    <property type="project" value="TreeGrafter"/>
</dbReference>
<evidence type="ECO:0000256" key="1">
    <source>
        <dbReference type="ARBA" id="ARBA00004127"/>
    </source>
</evidence>
<feature type="transmembrane region" description="Helical" evidence="8">
    <location>
        <begin position="1592"/>
        <end position="1611"/>
    </location>
</feature>
<feature type="transmembrane region" description="Helical" evidence="8">
    <location>
        <begin position="1427"/>
        <end position="1449"/>
    </location>
</feature>
<organism evidence="10 11">
    <name type="scientific">Tetrapyrgos nigripes</name>
    <dbReference type="NCBI Taxonomy" id="182062"/>
    <lineage>
        <taxon>Eukaryota</taxon>
        <taxon>Fungi</taxon>
        <taxon>Dikarya</taxon>
        <taxon>Basidiomycota</taxon>
        <taxon>Agaricomycotina</taxon>
        <taxon>Agaricomycetes</taxon>
        <taxon>Agaricomycetidae</taxon>
        <taxon>Agaricales</taxon>
        <taxon>Marasmiineae</taxon>
        <taxon>Marasmiaceae</taxon>
        <taxon>Tetrapyrgos</taxon>
    </lineage>
</organism>
<feature type="compositionally biased region" description="Low complexity" evidence="7">
    <location>
        <begin position="1214"/>
        <end position="1234"/>
    </location>
</feature>
<feature type="region of interest" description="Disordered" evidence="7">
    <location>
        <begin position="736"/>
        <end position="872"/>
    </location>
</feature>
<evidence type="ECO:0000256" key="3">
    <source>
        <dbReference type="ARBA" id="ARBA00022597"/>
    </source>
</evidence>
<feature type="compositionally biased region" description="Basic and acidic residues" evidence="7">
    <location>
        <begin position="1386"/>
        <end position="1398"/>
    </location>
</feature>
<dbReference type="GO" id="GO:0005462">
    <property type="term" value="F:UDP-N-acetylglucosamine transmembrane transporter activity"/>
    <property type="evidence" value="ECO:0007669"/>
    <property type="project" value="TreeGrafter"/>
</dbReference>
<feature type="compositionally biased region" description="Basic and acidic residues" evidence="7">
    <location>
        <begin position="594"/>
        <end position="604"/>
    </location>
</feature>
<evidence type="ECO:0000259" key="9">
    <source>
        <dbReference type="Pfam" id="PF08101"/>
    </source>
</evidence>
<evidence type="ECO:0000313" key="10">
    <source>
        <dbReference type="EMBL" id="KAF5343930.1"/>
    </source>
</evidence>
<evidence type="ECO:0000256" key="8">
    <source>
        <dbReference type="SAM" id="Phobius"/>
    </source>
</evidence>
<feature type="transmembrane region" description="Helical" evidence="8">
    <location>
        <begin position="1631"/>
        <end position="1651"/>
    </location>
</feature>
<dbReference type="Pfam" id="PF08101">
    <property type="entry name" value="Msb1-Mug8_dom"/>
    <property type="match status" value="1"/>
</dbReference>
<feature type="domain" description="Meiotically up-regulated protein Msb1/Mug8" evidence="9">
    <location>
        <begin position="145"/>
        <end position="367"/>
    </location>
</feature>
<dbReference type="GO" id="GO:0005464">
    <property type="term" value="F:UDP-xylose transmembrane transporter activity"/>
    <property type="evidence" value="ECO:0007669"/>
    <property type="project" value="TreeGrafter"/>
</dbReference>
<dbReference type="PANTHER" id="PTHR10778">
    <property type="entry name" value="SOLUTE CARRIER FAMILY 35 MEMBER B"/>
    <property type="match status" value="1"/>
</dbReference>
<feature type="transmembrane region" description="Helical" evidence="8">
    <location>
        <begin position="1560"/>
        <end position="1580"/>
    </location>
</feature>
<feature type="compositionally biased region" description="Low complexity" evidence="7">
    <location>
        <begin position="1017"/>
        <end position="1037"/>
    </location>
</feature>
<protein>
    <recommendedName>
        <fullName evidence="9">Meiotically up-regulated protein Msb1/Mug8 domain-containing protein</fullName>
    </recommendedName>
</protein>
<evidence type="ECO:0000256" key="4">
    <source>
        <dbReference type="ARBA" id="ARBA00022692"/>
    </source>
</evidence>
<keyword evidence="4 8" id="KW-0812">Transmembrane</keyword>
<dbReference type="EMBL" id="JAACJM010000131">
    <property type="protein sequence ID" value="KAF5343930.1"/>
    <property type="molecule type" value="Genomic_DNA"/>
</dbReference>
<feature type="transmembrane region" description="Helical" evidence="8">
    <location>
        <begin position="1524"/>
        <end position="1540"/>
    </location>
</feature>
<reference evidence="10 11" key="1">
    <citation type="journal article" date="2020" name="ISME J.">
        <title>Uncovering the hidden diversity of litter-decomposition mechanisms in mushroom-forming fungi.</title>
        <authorList>
            <person name="Floudas D."/>
            <person name="Bentzer J."/>
            <person name="Ahren D."/>
            <person name="Johansson T."/>
            <person name="Persson P."/>
            <person name="Tunlid A."/>
        </authorList>
    </citation>
    <scope>NUCLEOTIDE SEQUENCE [LARGE SCALE GENOMIC DNA]</scope>
    <source>
        <strain evidence="10 11">CBS 291.85</strain>
    </source>
</reference>
<feature type="compositionally biased region" description="Acidic residues" evidence="7">
    <location>
        <begin position="1060"/>
        <end position="1069"/>
    </location>
</feature>
<sequence length="1726" mass="185272">MPSFLSKVFGRKKTDDKDSSGHGSDPSLLEGKFEAVSPNVSPTAEKFIDGSTSKDKGDKQKEQKPKEKGKDSPFSLLKSKSGTSSPDVTTPKSEPYSHLTLNLPGLKDDDNARALGVVFEADPSQLILSDAVIGSRRLTSLETLVLVRACSQAIMARGLETLGIMHPHWHSSSPDVQRKLISLFIHSLAPKSPITTLSPTLSAPTSAFESEINSTRSPHDVAAVLRWGLRHMQLDGSSFGKDDDWYKSFFEAEKSAQYPPTAFSEQLAPKIPATHFALLTATLDLFSSLAAHAEANSVSGSKLSKLLGLWLLTADRAQPDDDWHSFYSRWDKMGRMLEHMFLSHIRNEAANHRMPKRLTELVQHYPYVKGSSPSPDHDLILPRPRFSTPRFDALFVRVDSELPSGLSDDKSFSPNLLKLITNALKADTAGTGAPYELWQKVKQALSEDEAANEQGVLTSSASTRATENLSRILADETIRLLSFRNARQQQTATQEFKLDAAALPAGRANGHTKSVSVDHATTTNGSAFSREKQATSVSEGAGLTNTASSSPPSSPTQMPNALGIDWTQFSRSGFLESSVGVQLAATLMDRDLEVTTPKEKEKRSRSLGRRSRATSPASKRRATKTDELPPLTIPAGGGGGSGEKEGKLSDSEAFINAQLPTKVTQVSLVQLDEGFIDFWSDALVDPISSDWPRFIICRFKNSILPGLDLEGEGEGKKKKVEWMVIEQVYSKPVLTSVSQPITGGTSDSTHETTGVSPEKERRGRPSSPRPSFSSARQRFSFLSATFGSKSKTEKEKDKDNETKKKGDKGVKIGEMGEILKEEDEGEKEKDVKKEKEKKRSSWALRKSADKEPKEKNEKGKGEEDKKEHESKVPVAGIAAVATGAVAAAAGATVVAATQAEEKKEEKEGEGEDEKQVEEKPAEHAVVAAPEVKEEQPARAAVPEISASSSAPEPEPVLEPVVEEPVPVPVSVPEPTPTEEVKESHPAVTAAPELPEPTPVPVVEEKPLEEEQVEEEPAAAAAAVEPEATPAPVEATPVVEEEKPVQEEKAVEEPVPVAEPEPVEAVEEEPVATADLEPTPAPVVEEEPVAAIESEVTPVPETESVPAEAAPVVKEEKVAEESIATIAEEVGPSEPAHAKPEPTAEATSELAAVEGPAVSAPVEEAKAEASVPPVSEPEPTPAPSVEEVKTENPSTDIVEESIPEPVAEPEEAEPVEPIVEDTPIIVNDIVIPPDTTSSAPITESSKPEAIAQPPSEPVASFAETTVVAPPIKEKVDEDAVQIPSVHIEPLREPSPGPAEDAQVSLPAVPVVDAEVPIPEPSADVPAVDLVGEAAAPPTTAELKTEVVDSGLPPAPESVVLSGETPGPQVALSSSEPAAAALAETDADAEKAKGDEHEPDMPPGLGDTAGGCCANVWAYEQLLVMNPRIGSALTFSQMLFITLQSLPSFLVIPPKAMLPRLRTRQVPLYQWALQVIVLSTGSLLNNWAFAFNVPLTVMIVFRSAGLAVSMLFGYIILKRRYSIRQVFSVMMVSAGVVIATLSKSPSSTKASPKETSDDMQKYTIGIIMLVLSLVLSGILGILQEQTYKKYGPCWKEGVFYTHFLSLPVFLFLIKDVKQGLNSLSSTNTSSSTTAAWLILGGNLVSQLICVSGVNRLTSRVSSVTTNLVLTTRKAISLCFSVWWFGSGWNMRLAGGAAMVFLGSLLFTLDHGSKDKDKAKEQVAKKKEE</sequence>
<name>A0A8H5FNP4_9AGAR</name>
<feature type="compositionally biased region" description="Pro residues" evidence="7">
    <location>
        <begin position="965"/>
        <end position="975"/>
    </location>
</feature>
<proteinExistence type="predicted"/>
<dbReference type="Pfam" id="PF08449">
    <property type="entry name" value="UAA"/>
    <property type="match status" value="1"/>
</dbReference>
<dbReference type="SUPFAM" id="SSF103481">
    <property type="entry name" value="Multidrug resistance efflux transporter EmrE"/>
    <property type="match status" value="1"/>
</dbReference>
<evidence type="ECO:0000256" key="7">
    <source>
        <dbReference type="SAM" id="MobiDB-lite"/>
    </source>
</evidence>
<dbReference type="PANTHER" id="PTHR10778:SF4">
    <property type="entry name" value="NUCLEOTIDE SUGAR TRANSPORTER SLC35B4"/>
    <property type="match status" value="1"/>
</dbReference>
<evidence type="ECO:0000256" key="5">
    <source>
        <dbReference type="ARBA" id="ARBA00022989"/>
    </source>
</evidence>
<evidence type="ECO:0000256" key="2">
    <source>
        <dbReference type="ARBA" id="ARBA00022448"/>
    </source>
</evidence>
<comment type="subcellular location">
    <subcellularLocation>
        <location evidence="1">Endomembrane system</location>
        <topology evidence="1">Multi-pass membrane protein</topology>
    </subcellularLocation>
</comment>
<feature type="compositionally biased region" description="Low complexity" evidence="7">
    <location>
        <begin position="765"/>
        <end position="781"/>
    </location>
</feature>
<dbReference type="InterPro" id="IPR013657">
    <property type="entry name" value="SCL35B1-4/HUT1"/>
</dbReference>
<feature type="region of interest" description="Disordered" evidence="7">
    <location>
        <begin position="896"/>
        <end position="1257"/>
    </location>
</feature>
<feature type="compositionally biased region" description="Low complexity" evidence="7">
    <location>
        <begin position="1088"/>
        <end position="1111"/>
    </location>
</feature>
<dbReference type="GO" id="GO:0005789">
    <property type="term" value="C:endoplasmic reticulum membrane"/>
    <property type="evidence" value="ECO:0007669"/>
    <property type="project" value="TreeGrafter"/>
</dbReference>
<evidence type="ECO:0000313" key="11">
    <source>
        <dbReference type="Proteomes" id="UP000559256"/>
    </source>
</evidence>
<feature type="compositionally biased region" description="Acidic residues" evidence="7">
    <location>
        <begin position="1006"/>
        <end position="1016"/>
    </location>
</feature>
<feature type="compositionally biased region" description="Basic and acidic residues" evidence="7">
    <location>
        <begin position="790"/>
        <end position="811"/>
    </location>
</feature>
<feature type="compositionally biased region" description="Low complexity" evidence="7">
    <location>
        <begin position="1369"/>
        <end position="1382"/>
    </location>
</feature>
<feature type="compositionally biased region" description="Polar residues" evidence="7">
    <location>
        <begin position="78"/>
        <end position="92"/>
    </location>
</feature>
<feature type="compositionally biased region" description="Polar residues" evidence="7">
    <location>
        <begin position="534"/>
        <end position="547"/>
    </location>
</feature>
<feature type="compositionally biased region" description="Basic and acidic residues" evidence="7">
    <location>
        <begin position="826"/>
        <end position="839"/>
    </location>
</feature>
<feature type="transmembrane region" description="Helical" evidence="8">
    <location>
        <begin position="1688"/>
        <end position="1706"/>
    </location>
</feature>
<gene>
    <name evidence="10" type="ORF">D9758_012124</name>
</gene>
<keyword evidence="11" id="KW-1185">Reference proteome</keyword>
<feature type="region of interest" description="Disordered" evidence="7">
    <location>
        <begin position="1343"/>
        <end position="1404"/>
    </location>
</feature>
<keyword evidence="3" id="KW-0762">Sugar transport</keyword>
<feature type="region of interest" description="Disordered" evidence="7">
    <location>
        <begin position="508"/>
        <end position="561"/>
    </location>
</feature>
<feature type="compositionally biased region" description="Polar residues" evidence="7">
    <location>
        <begin position="736"/>
        <end position="755"/>
    </location>
</feature>
<feature type="transmembrane region" description="Helical" evidence="8">
    <location>
        <begin position="1469"/>
        <end position="1487"/>
    </location>
</feature>
<feature type="region of interest" description="Disordered" evidence="7">
    <location>
        <begin position="594"/>
        <end position="647"/>
    </location>
</feature>
<feature type="region of interest" description="Disordered" evidence="7">
    <location>
        <begin position="1"/>
        <end position="97"/>
    </location>
</feature>
<keyword evidence="2" id="KW-0813">Transport</keyword>
<accession>A0A8H5FNP4</accession>
<feature type="compositionally biased region" description="Basic and acidic residues" evidence="7">
    <location>
        <begin position="846"/>
        <end position="871"/>
    </location>
</feature>
<feature type="compositionally biased region" description="Acidic residues" evidence="7">
    <location>
        <begin position="1196"/>
        <end position="1213"/>
    </location>
</feature>
<dbReference type="OrthoDB" id="3362494at2759"/>
<feature type="compositionally biased region" description="Polar residues" evidence="7">
    <location>
        <begin position="511"/>
        <end position="527"/>
    </location>
</feature>
<feature type="transmembrane region" description="Helical" evidence="8">
    <location>
        <begin position="1663"/>
        <end position="1682"/>
    </location>
</feature>